<gene>
    <name evidence="6" type="ORF">GCM10011574_32720</name>
</gene>
<dbReference type="PANTHER" id="PTHR39447">
    <property type="entry name" value="ALPHA-L-ARABINOFURANOSIDASE B"/>
    <property type="match status" value="1"/>
</dbReference>
<dbReference type="GO" id="GO:0046556">
    <property type="term" value="F:alpha-L-arabinofuranosidase activity"/>
    <property type="evidence" value="ECO:0007669"/>
    <property type="project" value="InterPro"/>
</dbReference>
<evidence type="ECO:0000256" key="4">
    <source>
        <dbReference type="SAM" id="SignalP"/>
    </source>
</evidence>
<dbReference type="RefSeq" id="WP_142570122.1">
    <property type="nucleotide sequence ID" value="NZ_BMMN01000005.1"/>
</dbReference>
<proteinExistence type="predicted"/>
<organism evidence="6 7">
    <name type="scientific">Microbispora bryophytorum</name>
    <dbReference type="NCBI Taxonomy" id="1460882"/>
    <lineage>
        <taxon>Bacteria</taxon>
        <taxon>Bacillati</taxon>
        <taxon>Actinomycetota</taxon>
        <taxon>Actinomycetes</taxon>
        <taxon>Streptosporangiales</taxon>
        <taxon>Streptosporangiaceae</taxon>
        <taxon>Microbispora</taxon>
    </lineage>
</organism>
<dbReference type="Pfam" id="PF09206">
    <property type="entry name" value="ArabFuran-catal"/>
    <property type="match status" value="1"/>
</dbReference>
<dbReference type="InterPro" id="IPR001322">
    <property type="entry name" value="Lamin_tail_dom"/>
</dbReference>
<feature type="compositionally biased region" description="Pro residues" evidence="3">
    <location>
        <begin position="40"/>
        <end position="57"/>
    </location>
</feature>
<dbReference type="GO" id="GO:0045490">
    <property type="term" value="P:pectin catabolic process"/>
    <property type="evidence" value="ECO:0007669"/>
    <property type="project" value="TreeGrafter"/>
</dbReference>
<evidence type="ECO:0000313" key="6">
    <source>
        <dbReference type="EMBL" id="GGO13425.1"/>
    </source>
</evidence>
<dbReference type="SUPFAM" id="SSF49899">
    <property type="entry name" value="Concanavalin A-like lectins/glucanases"/>
    <property type="match status" value="1"/>
</dbReference>
<evidence type="ECO:0000313" key="7">
    <source>
        <dbReference type="Proteomes" id="UP000653480"/>
    </source>
</evidence>
<dbReference type="InterPro" id="IPR038964">
    <property type="entry name" value="ABFB"/>
</dbReference>
<keyword evidence="2" id="KW-1015">Disulfide bond</keyword>
<keyword evidence="7" id="KW-1185">Reference proteome</keyword>
<dbReference type="InterPro" id="IPR015289">
    <property type="entry name" value="A-L-arabinofuranosidase_B_cat"/>
</dbReference>
<evidence type="ECO:0000256" key="3">
    <source>
        <dbReference type="SAM" id="MobiDB-lite"/>
    </source>
</evidence>
<dbReference type="PANTHER" id="PTHR39447:SF2">
    <property type="entry name" value="ALPHA-L-ARABINOFURANOSIDASE B"/>
    <property type="match status" value="1"/>
</dbReference>
<dbReference type="AlphaFoldDB" id="A0A8H9H464"/>
<reference evidence="6" key="1">
    <citation type="journal article" date="2014" name="Int. J. Syst. Evol. Microbiol.">
        <title>Complete genome sequence of Corynebacterium casei LMG S-19264T (=DSM 44701T), isolated from a smear-ripened cheese.</title>
        <authorList>
            <consortium name="US DOE Joint Genome Institute (JGI-PGF)"/>
            <person name="Walter F."/>
            <person name="Albersmeier A."/>
            <person name="Kalinowski J."/>
            <person name="Ruckert C."/>
        </authorList>
    </citation>
    <scope>NUCLEOTIDE SEQUENCE</scope>
    <source>
        <strain evidence="6">CGMCC 4.7138</strain>
    </source>
</reference>
<feature type="disulfide bond" evidence="2">
    <location>
        <begin position="227"/>
        <end position="228"/>
    </location>
</feature>
<dbReference type="InterPro" id="IPR018905">
    <property type="entry name" value="A-galactase_NEW3"/>
</dbReference>
<dbReference type="PROSITE" id="PS51841">
    <property type="entry name" value="LTD"/>
    <property type="match status" value="1"/>
</dbReference>
<feature type="disulfide bond" evidence="2">
    <location>
        <begin position="64"/>
        <end position="74"/>
    </location>
</feature>
<dbReference type="SUPFAM" id="SSF74853">
    <property type="entry name" value="Lamin A/C globular tail domain"/>
    <property type="match status" value="1"/>
</dbReference>
<dbReference type="Proteomes" id="UP000653480">
    <property type="component" value="Unassembled WGS sequence"/>
</dbReference>
<evidence type="ECO:0000256" key="1">
    <source>
        <dbReference type="PIRSR" id="PIRSR638964-1"/>
    </source>
</evidence>
<feature type="disulfide bond" evidence="2">
    <location>
        <begin position="132"/>
        <end position="137"/>
    </location>
</feature>
<protein>
    <recommendedName>
        <fullName evidence="5">LTD domain-containing protein</fullName>
    </recommendedName>
</protein>
<dbReference type="Pfam" id="PF10633">
    <property type="entry name" value="NPCBM_assoc"/>
    <property type="match status" value="1"/>
</dbReference>
<accession>A0A8H9H464</accession>
<evidence type="ECO:0000259" key="5">
    <source>
        <dbReference type="PROSITE" id="PS51841"/>
    </source>
</evidence>
<dbReference type="GO" id="GO:0031221">
    <property type="term" value="P:arabinan metabolic process"/>
    <property type="evidence" value="ECO:0007669"/>
    <property type="project" value="InterPro"/>
</dbReference>
<feature type="region of interest" description="Disordered" evidence="3">
    <location>
        <begin position="34"/>
        <end position="63"/>
    </location>
</feature>
<name>A0A8H9H464_9ACTN</name>
<evidence type="ECO:0000256" key="2">
    <source>
        <dbReference type="PIRSR" id="PIRSR638964-3"/>
    </source>
</evidence>
<dbReference type="OrthoDB" id="5240321at2"/>
<dbReference type="InterPro" id="IPR013320">
    <property type="entry name" value="ConA-like_dom_sf"/>
</dbReference>
<sequence length="920" mass="93730">MFRPPIRRGRLKTLAAHTATALALIGGALAVTPQAQAAPPAGPDRPPGAPGQPPGAPDRPQGPCDIYAAGGTPCVTAHSTTRALYASYNGPLYQVMRTSDNTTRDIGVVRSAAHPSPDAGGYADAAAQDAFCDHVICVITKIYDQSGLGNALYQAPPGTFRGPAVGGYDTLSIADMAPITISGHKAYGVYIMPGMGYRNNDATGLAKADEPEGIYYVIDGTHYDSGCCFDYGNSSTNSRAVGTGTMETTYFGTATAWGSGSGPGPWIMADMEAGLFSGYNAKQNPADPTVDSWRFLTAVVDGGGGNQWDLRGGNAQDGPLTTFYSGIRPGSLTNSSYYPMHKKGAVLLGTGGDNGNGSSGTFYEGVMTKGYPSEATTDAVQANIVAAKYDVTRLALSRATTFTPRSAQDVTETFTNTTGSAAVGVKLSLSAPGGWTASVKDTPDKSATFPSVAPGESVSATFTVTSADRTDAGYLTGRAEWTNPSGPVKGRQSAETAQAVRNVIPIKINEVRFRTSTNSTDQFVELYNPSANEVDISGWTLTTTPSGSPGTTLAKIPPGTRLASGAYYLLGLAGSGLAAPTGPTDATVNVRSTTGFAAGQQIDIDTGRERETRTIQSVGTAASPATTLFVPVSTGPWITIPAHSTNVPVTNATGFTVGDRIGIDSGDDYELATVTAVGKAATQTTLSADAAEGATNIKVAADVNMTVGDTLTVDTGENKETVTVANVGTTGASGTGVDLAAPLRLAHVSGVDVSDPGTGISFSPPTRHPHTSGVPVQALGGGLTLDKPVKAHPTGTAVVNPLVTTAGYQGTPAPDQWFGSALSTSAGSIALLDERGHVVVDAVVYGSQQSSSSGNGTIATPELAVMEADQGKGGCIAVVAGAAAGAGRSNARWPDGTDADSLCHDFVTTNVPTPGGPNTK</sequence>
<dbReference type="GO" id="GO:0019566">
    <property type="term" value="P:arabinose metabolic process"/>
    <property type="evidence" value="ECO:0007669"/>
    <property type="project" value="InterPro"/>
</dbReference>
<feature type="active site" description="Proton donor" evidence="1">
    <location>
        <position position="353"/>
    </location>
</feature>
<feature type="domain" description="LTD" evidence="5">
    <location>
        <begin position="491"/>
        <end position="709"/>
    </location>
</feature>
<reference evidence="6" key="2">
    <citation type="submission" date="2020-09" db="EMBL/GenBank/DDBJ databases">
        <authorList>
            <person name="Sun Q."/>
            <person name="Zhou Y."/>
        </authorList>
    </citation>
    <scope>NUCLEOTIDE SEQUENCE</scope>
    <source>
        <strain evidence="6">CGMCC 4.7138</strain>
    </source>
</reference>
<dbReference type="Gene3D" id="2.60.120.200">
    <property type="match status" value="1"/>
</dbReference>
<keyword evidence="4" id="KW-0732">Signal</keyword>
<feature type="active site" description="Nucleophile" evidence="1">
    <location>
        <position position="272"/>
    </location>
</feature>
<dbReference type="InterPro" id="IPR036415">
    <property type="entry name" value="Lamin_tail_dom_sf"/>
</dbReference>
<dbReference type="Gene3D" id="2.60.40.1260">
    <property type="entry name" value="Lamin Tail domain"/>
    <property type="match status" value="1"/>
</dbReference>
<comment type="caution">
    <text evidence="6">The sequence shown here is derived from an EMBL/GenBank/DDBJ whole genome shotgun (WGS) entry which is preliminary data.</text>
</comment>
<feature type="signal peptide" evidence="4">
    <location>
        <begin position="1"/>
        <end position="37"/>
    </location>
</feature>
<dbReference type="Pfam" id="PF00932">
    <property type="entry name" value="LTD"/>
    <property type="match status" value="1"/>
</dbReference>
<feature type="chain" id="PRO_5034014967" description="LTD domain-containing protein" evidence="4">
    <location>
        <begin position="38"/>
        <end position="920"/>
    </location>
</feature>
<dbReference type="EMBL" id="BMMN01000005">
    <property type="protein sequence ID" value="GGO13425.1"/>
    <property type="molecule type" value="Genomic_DNA"/>
</dbReference>